<dbReference type="InterPro" id="IPR007833">
    <property type="entry name" value="Capsule_polysaccharide_synth"/>
</dbReference>
<dbReference type="RefSeq" id="WP_004644013.1">
    <property type="nucleotide sequence ID" value="NZ_JEWH01000014.1"/>
</dbReference>
<accession>A0A009HTA7</accession>
<dbReference type="GO" id="GO:0015774">
    <property type="term" value="P:polysaccharide transport"/>
    <property type="evidence" value="ECO:0007669"/>
    <property type="project" value="InterPro"/>
</dbReference>
<dbReference type="PATRIC" id="fig|1310613.3.peg.1468"/>
<evidence type="ECO:0000313" key="2">
    <source>
        <dbReference type="Proteomes" id="UP000020595"/>
    </source>
</evidence>
<evidence type="ECO:0000313" key="1">
    <source>
        <dbReference type="EMBL" id="EXB06250.1"/>
    </source>
</evidence>
<organism evidence="1 2">
    <name type="scientific">Acinetobacter baumannii (strain 1295743)</name>
    <dbReference type="NCBI Taxonomy" id="1310613"/>
    <lineage>
        <taxon>Bacteria</taxon>
        <taxon>Pseudomonadati</taxon>
        <taxon>Pseudomonadota</taxon>
        <taxon>Gammaproteobacteria</taxon>
        <taxon>Moraxellales</taxon>
        <taxon>Moraxellaceae</taxon>
        <taxon>Acinetobacter</taxon>
        <taxon>Acinetobacter calcoaceticus/baumannii complex</taxon>
    </lineage>
</organism>
<protein>
    <submittedName>
        <fullName evidence="1">Capsule polysaccharide biosynthesis family protein</fullName>
    </submittedName>
</protein>
<dbReference type="GO" id="GO:0000271">
    <property type="term" value="P:polysaccharide biosynthetic process"/>
    <property type="evidence" value="ECO:0007669"/>
    <property type="project" value="InterPro"/>
</dbReference>
<sequence>MNILILVNPAKNYKYFFYNVAKSLVDLGHSVYYAYDTEKNKILFPIPEIDESSKSYFFDVFFKINQEENLQSNDEFLFDCTWGEYFYSDFDRFLTHGYNLEKDAEEWVKIRKKMDSFFYKIITEKNIDLVLYENISNSFEYSAYRVAQTLGKKYFGLIASRIPGRYEIQTSIIDDLLVDLELVKEKPLTEEEINWYEDYKSNINKIEPDYMKQNGLDNVSLLNKVSSNIFYKIIRSIKADIKYGAKSDYASGLLFLRILSAVKVAVNRRLNHKKTKKYFLKMDEVNEIKQQHKFYVYPMHYHPESSTSVLAPQYTNEYHNILNISNNLPFGQYLYVKDHRSAIGLNSDEFYRKISALPAVRLIPAEYNIKDLIKYSAGVITVNSTAGYEALILGKPVYLLGNVFYQNFSNVVRLENFNSLKSCLEKPTEFIENAADIVAYRRVTYEGILNFNMIEYDSNKVFFDKLAMNIQENMLGKT</sequence>
<dbReference type="Proteomes" id="UP000020595">
    <property type="component" value="Unassembled WGS sequence"/>
</dbReference>
<dbReference type="EMBL" id="JEWH01000014">
    <property type="protein sequence ID" value="EXB06250.1"/>
    <property type="molecule type" value="Genomic_DNA"/>
</dbReference>
<gene>
    <name evidence="1" type="ORF">J512_1527</name>
</gene>
<comment type="caution">
    <text evidence="1">The sequence shown here is derived from an EMBL/GenBank/DDBJ whole genome shotgun (WGS) entry which is preliminary data.</text>
</comment>
<proteinExistence type="predicted"/>
<dbReference type="Pfam" id="PF05159">
    <property type="entry name" value="Capsule_synth"/>
    <property type="match status" value="1"/>
</dbReference>
<name>A0A009HTA7_ACIB9</name>
<dbReference type="AlphaFoldDB" id="A0A009HTA7"/>
<reference evidence="1 2" key="1">
    <citation type="submission" date="2014-02" db="EMBL/GenBank/DDBJ databases">
        <title>Comparative genomics and transcriptomics to identify genetic mechanisms underlying the emergence of carbapenem resistant Acinetobacter baumannii (CRAb).</title>
        <authorList>
            <person name="Harris A.D."/>
            <person name="Johnson K.J."/>
            <person name="George J."/>
            <person name="Shefchek K."/>
            <person name="Daugherty S.C."/>
            <person name="Parankush S."/>
            <person name="Sadzewicz L."/>
            <person name="Tallon L."/>
            <person name="Sengamalay N."/>
            <person name="Hazen T.H."/>
            <person name="Rasko D.A."/>
        </authorList>
    </citation>
    <scope>NUCLEOTIDE SEQUENCE [LARGE SCALE GENOMIC DNA]</scope>
    <source>
        <strain evidence="1 2">1295743</strain>
    </source>
</reference>